<feature type="region of interest" description="Disordered" evidence="2">
    <location>
        <begin position="164"/>
        <end position="184"/>
    </location>
</feature>
<evidence type="ECO:0000259" key="3">
    <source>
        <dbReference type="PROSITE" id="PS50192"/>
    </source>
</evidence>
<comment type="similarity">
    <text evidence="1">Belongs to the SNAP-25 family.</text>
</comment>
<sequence>MEAIPRPTKTGNPFGAGVRRSWAPPSPDDDQSVGDEVAQLVALSKRTLEVQEESANATARALATAKQTEQLGMENLVKLNAQGEQLDSIHEKTEETGHKIKIAEAKTSYLDKLSDSFLRPIFGGEKQVKQKDSQPFEWKAPQGPDGKPLWGRRVSSLPEEFPGAIAKGAEPKSTVKPGGMLGDWADEEDKIKSEMHEQVIEENMGQISNIVKGIKYQAQAMGQEIERQSHVISRTEGNVMEQTDRIQGVNRRLDKISRK</sequence>
<dbReference type="InParanoid" id="A0A0L0HG93"/>
<feature type="domain" description="T-SNARE coiled-coil homology" evidence="3">
    <location>
        <begin position="48"/>
        <end position="110"/>
    </location>
</feature>
<dbReference type="SUPFAM" id="SSF58038">
    <property type="entry name" value="SNARE fusion complex"/>
    <property type="match status" value="2"/>
</dbReference>
<dbReference type="EMBL" id="KQ257456">
    <property type="protein sequence ID" value="KND00088.1"/>
    <property type="molecule type" value="Genomic_DNA"/>
</dbReference>
<dbReference type="GO" id="GO:0005886">
    <property type="term" value="C:plasma membrane"/>
    <property type="evidence" value="ECO:0007669"/>
    <property type="project" value="TreeGrafter"/>
</dbReference>
<keyword evidence="5" id="KW-1185">Reference proteome</keyword>
<protein>
    <recommendedName>
        <fullName evidence="3">t-SNARE coiled-coil homology domain-containing protein</fullName>
    </recommendedName>
</protein>
<dbReference type="PROSITE" id="PS50192">
    <property type="entry name" value="T_SNARE"/>
    <property type="match status" value="2"/>
</dbReference>
<evidence type="ECO:0000256" key="1">
    <source>
        <dbReference type="ARBA" id="ARBA00009480"/>
    </source>
</evidence>
<dbReference type="eggNOG" id="KOG3065">
    <property type="taxonomic scope" value="Eukaryota"/>
</dbReference>
<organism evidence="4 5">
    <name type="scientific">Spizellomyces punctatus (strain DAOM BR117)</name>
    <dbReference type="NCBI Taxonomy" id="645134"/>
    <lineage>
        <taxon>Eukaryota</taxon>
        <taxon>Fungi</taxon>
        <taxon>Fungi incertae sedis</taxon>
        <taxon>Chytridiomycota</taxon>
        <taxon>Chytridiomycota incertae sedis</taxon>
        <taxon>Chytridiomycetes</taxon>
        <taxon>Spizellomycetales</taxon>
        <taxon>Spizellomycetaceae</taxon>
        <taxon>Spizellomyces</taxon>
    </lineage>
</organism>
<proteinExistence type="inferred from homology"/>
<dbReference type="OMA" id="SEITRMQ"/>
<name>A0A0L0HG93_SPIPD</name>
<dbReference type="InterPro" id="IPR000727">
    <property type="entry name" value="T_SNARE_dom"/>
</dbReference>
<dbReference type="CDD" id="cd15841">
    <property type="entry name" value="SNARE_Qc"/>
    <property type="match status" value="1"/>
</dbReference>
<dbReference type="Proteomes" id="UP000053201">
    <property type="component" value="Unassembled WGS sequence"/>
</dbReference>
<reference evidence="4 5" key="1">
    <citation type="submission" date="2009-08" db="EMBL/GenBank/DDBJ databases">
        <title>The Genome Sequence of Spizellomyces punctatus strain DAOM BR117.</title>
        <authorList>
            <consortium name="The Broad Institute Genome Sequencing Platform"/>
            <person name="Russ C."/>
            <person name="Cuomo C."/>
            <person name="Shea T."/>
            <person name="Young S.K."/>
            <person name="Zeng Q."/>
            <person name="Koehrsen M."/>
            <person name="Haas B."/>
            <person name="Borodovsky M."/>
            <person name="Guigo R."/>
            <person name="Alvarado L."/>
            <person name="Berlin A."/>
            <person name="Bochicchio J."/>
            <person name="Borenstein D."/>
            <person name="Chapman S."/>
            <person name="Chen Z."/>
            <person name="Engels R."/>
            <person name="Freedman E."/>
            <person name="Gellesch M."/>
            <person name="Goldberg J."/>
            <person name="Griggs A."/>
            <person name="Gujja S."/>
            <person name="Heiman D."/>
            <person name="Hepburn T."/>
            <person name="Howarth C."/>
            <person name="Jen D."/>
            <person name="Larson L."/>
            <person name="Lewis B."/>
            <person name="Mehta T."/>
            <person name="Park D."/>
            <person name="Pearson M."/>
            <person name="Roberts A."/>
            <person name="Saif S."/>
            <person name="Shenoy N."/>
            <person name="Sisk P."/>
            <person name="Stolte C."/>
            <person name="Sykes S."/>
            <person name="Thomson T."/>
            <person name="Walk T."/>
            <person name="White J."/>
            <person name="Yandava C."/>
            <person name="Burger G."/>
            <person name="Gray M.W."/>
            <person name="Holland P.W.H."/>
            <person name="King N."/>
            <person name="Lang F.B.F."/>
            <person name="Roger A.J."/>
            <person name="Ruiz-Trillo I."/>
            <person name="Lander E."/>
            <person name="Nusbaum C."/>
        </authorList>
    </citation>
    <scope>NUCLEOTIDE SEQUENCE [LARGE SCALE GENOMIC DNA]</scope>
    <source>
        <strain evidence="4 5">DAOM BR117</strain>
    </source>
</reference>
<dbReference type="AlphaFoldDB" id="A0A0L0HG93"/>
<dbReference type="Gene3D" id="1.20.5.110">
    <property type="match status" value="2"/>
</dbReference>
<dbReference type="VEuPathDB" id="FungiDB:SPPG_04429"/>
<feature type="domain" description="T-SNARE coiled-coil homology" evidence="3">
    <location>
        <begin position="194"/>
        <end position="256"/>
    </location>
</feature>
<dbReference type="STRING" id="645134.A0A0L0HG93"/>
<dbReference type="GeneID" id="27687876"/>
<evidence type="ECO:0000313" key="5">
    <source>
        <dbReference type="Proteomes" id="UP000053201"/>
    </source>
</evidence>
<dbReference type="SMART" id="SM00397">
    <property type="entry name" value="t_SNARE"/>
    <property type="match status" value="2"/>
</dbReference>
<dbReference type="PANTHER" id="PTHR19305:SF9">
    <property type="entry name" value="SYNAPTOSOMAL-ASSOCIATED PROTEIN 29"/>
    <property type="match status" value="1"/>
</dbReference>
<dbReference type="OrthoDB" id="18679at2759"/>
<evidence type="ECO:0000313" key="4">
    <source>
        <dbReference type="EMBL" id="KND00088.1"/>
    </source>
</evidence>
<dbReference type="RefSeq" id="XP_016608127.1">
    <property type="nucleotide sequence ID" value="XM_016752665.1"/>
</dbReference>
<accession>A0A0L0HG93</accession>
<gene>
    <name evidence="4" type="ORF">SPPG_04429</name>
</gene>
<evidence type="ECO:0000256" key="2">
    <source>
        <dbReference type="SAM" id="MobiDB-lite"/>
    </source>
</evidence>
<dbReference type="PANTHER" id="PTHR19305">
    <property type="entry name" value="SYNAPTOSOMAL ASSOCIATED PROTEIN"/>
    <property type="match status" value="1"/>
</dbReference>
<feature type="region of interest" description="Disordered" evidence="2">
    <location>
        <begin position="1"/>
        <end position="34"/>
    </location>
</feature>